<dbReference type="InterPro" id="IPR014756">
    <property type="entry name" value="Ig_E-set"/>
</dbReference>
<dbReference type="InterPro" id="IPR001322">
    <property type="entry name" value="Lamin_tail_dom"/>
</dbReference>
<dbReference type="Proteomes" id="UP000615760">
    <property type="component" value="Unassembled WGS sequence"/>
</dbReference>
<dbReference type="Pfam" id="PF02368">
    <property type="entry name" value="Big_2"/>
    <property type="match status" value="1"/>
</dbReference>
<reference evidence="3" key="1">
    <citation type="journal article" date="2019" name="Int. J. Syst. Evol. Microbiol.">
        <title>The Global Catalogue of Microorganisms (GCM) 10K type strain sequencing project: providing services to taxonomists for standard genome sequencing and annotation.</title>
        <authorList>
            <consortium name="The Broad Institute Genomics Platform"/>
            <consortium name="The Broad Institute Genome Sequencing Center for Infectious Disease"/>
            <person name="Wu L."/>
            <person name="Ma J."/>
        </authorList>
    </citation>
    <scope>NUCLEOTIDE SEQUENCE [LARGE SCALE GENOMIC DNA]</scope>
    <source>
        <strain evidence="3">CGMCC 1.15461</strain>
    </source>
</reference>
<dbReference type="InterPro" id="IPR008964">
    <property type="entry name" value="Invasin/intimin_cell_adhesion"/>
</dbReference>
<evidence type="ECO:0000259" key="1">
    <source>
        <dbReference type="PROSITE" id="PS51841"/>
    </source>
</evidence>
<sequence length="2429" mass="257384">MLLNYSTLTKKNFILFFFLLIVPISIKAQSVIYHHNFDTYQASVPYNIPPTTIAPEISNSQWTNNTDTQTWNDALGVTGNSLSSDTSPGNTIPLTIFTLTFDVAAGQQLEVSSYEFAKMRSSFGAQNWTMYINGTMVGNGSLSSSWTNNTNSTVLAPISGLTGTVTVSLEFNNHPTGSGSIRIDNFYLYGALTPDAASCPLEITSFSPSYGPANTLVTIEGTGFNDATSVTFDGIDATFAALSDTEIMALVPEGASTGEIVVNSAACSETTTSNFTVLTSECESDIYISEVYDAYSGNPGAVELYNPTSTTINLSGYTLLRYGDIGAASPSYTMNLSGSIAPGDTFIIGFSIGSVCSGVTSDFGLTNGINANDEFELLKNGSVIDNLEIPLGSGNSGKGYTLIRKPDAVAPKVAFDVADWNVYGNEFCSDLGTHTANNSAAPTPDITHPVTQYICENETATFSVSVDGTGYNYQWVVLDNSGNWVNVNNNSNYSGATTDTLTITDVPFSFNGYQYYCYITSTTCEIFSNAAQLNVTESPEQPTVVVTPSDCNADTGTITVSTTSTDPILFYSIDGTNYQVNNPIFTNLAPGEYTVTVKNLSDCVSLPATATVEVTGAPDIADTTVTQPSCPDPFGTITVNSPTGAIYTYSIDDVTYNTDPVFTNLIPGDYVVYVKNDLGCVSETETIEIEAITTLPEPEATTIQPTCDVPTGTIEVTTPLGTEYTYSIDGTNFQSSTTFENLAPDNYNITLKDNSNCTAVSQTITIDDVPAPPVLGTINVTQPDCNISGQIFVFSPVGTGYTYSIDGVNYQSSPVFNNLAAGTYDVTVQLNTCISDSQSVTINNDNAPSCIENPNLEDGFPPSSDTYLSSKGSWFTSHGSPSTSTTSSHIWMWSYGGIGEGTYTCYNFEAGKEYRVCINVVNQNDPGTRGYDNPNAVLYIQASNGNFTPTPTPAGNQVIAGDHIIDDTPTDYDYTFTADNNYNKLWLFPYMAQTAAVSGDEYKIQIFSVTVEEVIADPQVTVAANTATITGTPATGGSWSWSPSNLVTSQNTDNSVVTLEETCAPETVTATFISDCEICSTYTVQVTTNTTPLPAPDVITTQPDCSGTVSQIEITSPTGTGITYSIGDGNGYQSSPVFNNIATGNYDVTIQNEDGCISEITQVTINPIPNAPDVPTLTVTAQPTCNTPTGTIEVTAPTGSDLEYSIDGGTYQTAPVFSAAPGTHTITVQNAAGCTSSNTITVDDLPTVAVPTYTIPILACEDTDGILTFNSPTGNEYEYSIDGGTTFETFTDFTVTPGNYTLVVLNTTNGCVYADESITVLPAPNTPEQALATLTQPTCTTTTGTIEVTSPTGNDLEYSIDGINFQSSTTFDNLNPDTYNVTVQNADGCISVSNDFVITDALEVPATPTVTETQPDCTTATGTIEVTSPIGADLEYSIDGTNFQLSTTFSNLTPGIYDITVQNTDGCTSLLTGIVINDALEVPATPTVTEMQPDCTTATGTIEVTSPTGTDLEYSIDGTNFQSSTTFSNLNQGIYDITVQNTDGCTAVVTGIVINNAPVTPAVATTAQTQPDCTTPTGTIEVTSPTGTDLEYSIDGTNFQSSTTFSNLNQGTYTVTVQNADGCTSVLTGVTIDDAPTIPAIATTTQIQPDCLVTTGTIEVTAPTGTDLEYSIDGVNFQSSNTFVNLTPGTYSITIQNAEGCTSVANNIVINDIPTDPANPTVSETQPNCFNNTGSIEVTSPLGTDLTYSINGVNFQSSTTFNNLNPGTYTITVKNAGNCTAELNNIIINNAPQTPATPVVTQTQPTCTVTTGSIEVTAPLGANLEYSIDGVNFQSSTIFNNLTPGSYNVTVQNADGCTATVNNVIINAPLNIPDDAIVSVTHPTCNSPLGIIAVTEPIGNGMTYSIDGVNYQSQTTFYNVAPGNYTVYVKNAAGCISDNPPSVTINPALQIPAITTADITNPDCENALGTITITSPLGTDLTYSIDNGVTYQSSAVFSDVASGTYFIRVQNGDGCTSQPYQVYVQPQPSIPAVPTLSIIQTDCDNDFGRITVTSPVGPMNTYSIDGGASYQATTTFNNLAPGNYTVQVRNQAGCTAISEEVTIDAPPSPAPDPGIITGTTTICEGESTILENTVLDGIWSSSNENIATVDQDGNVTSVAAGTVTISYTVGTECTDSAEATIRINPLPSPQLKDEYYLCFDEETEEYNSVMLNTGLSTSNFSFVWKKGEETLPFMSNFVFINEPGNYTVDVTNITTGCTTTATTTVNVSSTATATATVGTDFTNNQIITVNVVGGSGDYEFSLNGGLFQDSNIFTNINEGLYTIIVNDKNGCNPIELEVYALNYPRFFSPNGDGQHDTWNISGLRNQREAIIYIYDRFGKIVSVLQPGGLGWDGTYNGERLPATDYWFTLDYQSSDGSKKEFKAHFSLLR</sequence>
<dbReference type="PROSITE" id="PS51841">
    <property type="entry name" value="LTD"/>
    <property type="match status" value="1"/>
</dbReference>
<accession>A0ABQ1JF93</accession>
<dbReference type="EMBL" id="BMJE01000001">
    <property type="protein sequence ID" value="GGB67039.1"/>
    <property type="molecule type" value="Genomic_DNA"/>
</dbReference>
<dbReference type="Gene3D" id="2.60.40.1080">
    <property type="match status" value="1"/>
</dbReference>
<gene>
    <name evidence="2" type="ORF">GCM10007424_03810</name>
</gene>
<dbReference type="InterPro" id="IPR013783">
    <property type="entry name" value="Ig-like_fold"/>
</dbReference>
<dbReference type="SUPFAM" id="SSF48726">
    <property type="entry name" value="Immunoglobulin"/>
    <property type="match status" value="1"/>
</dbReference>
<dbReference type="NCBIfam" id="TIGR04131">
    <property type="entry name" value="Bac_Flav_CTERM"/>
    <property type="match status" value="1"/>
</dbReference>
<feature type="domain" description="LTD" evidence="1">
    <location>
        <begin position="263"/>
        <end position="393"/>
    </location>
</feature>
<protein>
    <recommendedName>
        <fullName evidence="1">LTD domain-containing protein</fullName>
    </recommendedName>
</protein>
<dbReference type="Pfam" id="PF13585">
    <property type="entry name" value="CHU_C"/>
    <property type="match status" value="1"/>
</dbReference>
<dbReference type="InterPro" id="IPR036415">
    <property type="entry name" value="Lamin_tail_dom_sf"/>
</dbReference>
<dbReference type="InterPro" id="IPR036179">
    <property type="entry name" value="Ig-like_dom_sf"/>
</dbReference>
<evidence type="ECO:0000313" key="2">
    <source>
        <dbReference type="EMBL" id="GGB67039.1"/>
    </source>
</evidence>
<dbReference type="SUPFAM" id="SSF49373">
    <property type="entry name" value="Invasin/intimin cell-adhesion fragments"/>
    <property type="match status" value="1"/>
</dbReference>
<dbReference type="SUPFAM" id="SSF81296">
    <property type="entry name" value="E set domains"/>
    <property type="match status" value="1"/>
</dbReference>
<dbReference type="SUPFAM" id="SSF74853">
    <property type="entry name" value="Lamin A/C globular tail domain"/>
    <property type="match status" value="1"/>
</dbReference>
<organism evidence="2 3">
    <name type="scientific">Flavobacterium suaedae</name>
    <dbReference type="NCBI Taxonomy" id="1767027"/>
    <lineage>
        <taxon>Bacteria</taxon>
        <taxon>Pseudomonadati</taxon>
        <taxon>Bacteroidota</taxon>
        <taxon>Flavobacteriia</taxon>
        <taxon>Flavobacteriales</taxon>
        <taxon>Flavobacteriaceae</taxon>
        <taxon>Flavobacterium</taxon>
    </lineage>
</organism>
<dbReference type="Gene3D" id="2.60.40.10">
    <property type="entry name" value="Immunoglobulins"/>
    <property type="match status" value="2"/>
</dbReference>
<dbReference type="Pfam" id="PF00932">
    <property type="entry name" value="LTD"/>
    <property type="match status" value="1"/>
</dbReference>
<name>A0ABQ1JF93_9FLAO</name>
<keyword evidence="3" id="KW-1185">Reference proteome</keyword>
<evidence type="ECO:0000313" key="3">
    <source>
        <dbReference type="Proteomes" id="UP000615760"/>
    </source>
</evidence>
<comment type="caution">
    <text evidence="2">The sequence shown here is derived from an EMBL/GenBank/DDBJ whole genome shotgun (WGS) entry which is preliminary data.</text>
</comment>
<dbReference type="InterPro" id="IPR003343">
    <property type="entry name" value="Big_2"/>
</dbReference>
<dbReference type="InterPro" id="IPR026341">
    <property type="entry name" value="T9SS_type_B"/>
</dbReference>
<proteinExistence type="predicted"/>